<dbReference type="RefSeq" id="WP_173576080.1">
    <property type="nucleotide sequence ID" value="NZ_WOSW01000002.1"/>
</dbReference>
<dbReference type="PANTHER" id="PTHR43581">
    <property type="entry name" value="ATP/GTP PHOSPHATASE"/>
    <property type="match status" value="1"/>
</dbReference>
<dbReference type="EMBL" id="WOSW01000002">
    <property type="protein sequence ID" value="NHO31490.1"/>
    <property type="molecule type" value="Genomic_DNA"/>
</dbReference>
<dbReference type="InterPro" id="IPR041685">
    <property type="entry name" value="AAA_GajA/Old/RecF-like"/>
</dbReference>
<gene>
    <name evidence="3" type="ORF">GOB84_02745</name>
</gene>
<dbReference type="Proteomes" id="UP000615326">
    <property type="component" value="Unassembled WGS sequence"/>
</dbReference>
<organism evidence="3 4">
    <name type="scientific">Acetobacter fallax</name>
    <dbReference type="NCBI Taxonomy" id="1737473"/>
    <lineage>
        <taxon>Bacteria</taxon>
        <taxon>Pseudomonadati</taxon>
        <taxon>Pseudomonadota</taxon>
        <taxon>Alphaproteobacteria</taxon>
        <taxon>Acetobacterales</taxon>
        <taxon>Acetobacteraceae</taxon>
        <taxon>Acetobacter</taxon>
    </lineage>
</organism>
<dbReference type="InterPro" id="IPR034139">
    <property type="entry name" value="TOPRIM_OLD"/>
</dbReference>
<dbReference type="Pfam" id="PF13175">
    <property type="entry name" value="AAA_15"/>
    <property type="match status" value="1"/>
</dbReference>
<comment type="caution">
    <text evidence="3">The sequence shown here is derived from an EMBL/GenBank/DDBJ whole genome shotgun (WGS) entry which is preliminary data.</text>
</comment>
<feature type="domain" description="Endonuclease GajA/Old nuclease/RecF-like AAA" evidence="1">
    <location>
        <begin position="1"/>
        <end position="379"/>
    </location>
</feature>
<dbReference type="Pfam" id="PF20469">
    <property type="entry name" value="OLD-like_TOPRIM"/>
    <property type="match status" value="1"/>
</dbReference>
<feature type="domain" description="OLD protein-like TOPRIM" evidence="2">
    <location>
        <begin position="426"/>
        <end position="491"/>
    </location>
</feature>
<sequence length="655" mass="74939">MLIRKIAVENVRSFLERQELTFEGPISIIVGPNGGGKTNLLDTIVTMLRRYLIATRYPIEFNSGREDAFWQLQQNDKLNKLILEKHSHAPQKPQIVEVTIEVSDTDLGNMARIKNDAKELWKKQTLKYNSNPWKETDEWDIKAIKPGSYITFVWENGILEKNEQKSDRDFLEYLRLFEFDNSQRSELKKEPLQLPMIYLPVNRTSTAFQSRVSLSGFNDLEQKQRLDTITSRSGETNIVQLAIGRLGKRYRRLELDDNTSVKTAFYADDRLKSLTAALEDLGYSWRLETVNPDTNEYDVMLTKQGTEFTSGAASSGERELLTYLFAIYALNVRDAVIVVDEPELHLHPRWQKSLFTLFDRMSRETGNQFVLATHSPTFISPASIQYVSRVYIEDQKSRIVRLNATDLPNAKHLFNIVNSQNNERLFFCDRVILVEGLSDRMFFEKVLERFGQNEHRDVIEIISVGGKGLFESYRKLLKACHVPSTTIADLDYIEQVGTGEIKGLFRINVGEIKKDVIENVSSLDGATLVARIEEAMTSGDWTDAVSVWEYIKSRRRMLKSDLSQDEEAALSNSLLLLRGDGINILSKGALEDYLPAGHRGKDLEKLIAFLEQPDFWDQLPRPQRDEIENLVKSILRSEEEAQVQIGASPEVTVPA</sequence>
<dbReference type="InterPro" id="IPR051396">
    <property type="entry name" value="Bact_Antivir_Def_Nuclease"/>
</dbReference>
<keyword evidence="4" id="KW-1185">Reference proteome</keyword>
<evidence type="ECO:0000313" key="4">
    <source>
        <dbReference type="Proteomes" id="UP000615326"/>
    </source>
</evidence>
<evidence type="ECO:0000313" key="3">
    <source>
        <dbReference type="EMBL" id="NHO31490.1"/>
    </source>
</evidence>
<dbReference type="PANTHER" id="PTHR43581:SF4">
    <property type="entry name" value="ATP_GTP PHOSPHATASE"/>
    <property type="match status" value="1"/>
</dbReference>
<dbReference type="InterPro" id="IPR027417">
    <property type="entry name" value="P-loop_NTPase"/>
</dbReference>
<dbReference type="CDD" id="cd01026">
    <property type="entry name" value="TOPRIM_OLD"/>
    <property type="match status" value="1"/>
</dbReference>
<accession>A0ABX0K6G1</accession>
<evidence type="ECO:0000259" key="2">
    <source>
        <dbReference type="Pfam" id="PF20469"/>
    </source>
</evidence>
<evidence type="ECO:0000259" key="1">
    <source>
        <dbReference type="Pfam" id="PF13175"/>
    </source>
</evidence>
<dbReference type="SUPFAM" id="SSF52540">
    <property type="entry name" value="P-loop containing nucleoside triphosphate hydrolases"/>
    <property type="match status" value="1"/>
</dbReference>
<protein>
    <submittedName>
        <fullName evidence="3">AAA family ATPase</fullName>
    </submittedName>
</protein>
<reference evidence="3 4" key="1">
    <citation type="journal article" date="2020" name="Int. J. Syst. Evol. Microbiol.">
        <title>Novel acetic acid bacteria from cider fermentations: Acetobacter conturbans sp. nov. and Acetobacter fallax sp. nov.</title>
        <authorList>
            <person name="Sombolestani A.S."/>
            <person name="Cleenwerck I."/>
            <person name="Cnockaert M."/>
            <person name="Borremans W."/>
            <person name="Wieme A.D."/>
            <person name="De Vuyst L."/>
            <person name="Vandamme P."/>
        </authorList>
    </citation>
    <scope>NUCLEOTIDE SEQUENCE [LARGE SCALE GENOMIC DNA]</scope>
    <source>
        <strain evidence="3 4">LMG 1637</strain>
    </source>
</reference>
<dbReference type="Gene3D" id="3.40.50.300">
    <property type="entry name" value="P-loop containing nucleotide triphosphate hydrolases"/>
    <property type="match status" value="1"/>
</dbReference>
<name>A0ABX0K6G1_9PROT</name>
<proteinExistence type="predicted"/>